<evidence type="ECO:0000313" key="2">
    <source>
        <dbReference type="Proteomes" id="UP001385892"/>
    </source>
</evidence>
<reference evidence="1 2" key="1">
    <citation type="submission" date="2024-03" db="EMBL/GenBank/DDBJ databases">
        <title>Novel species of the genus Variovorax.</title>
        <authorList>
            <person name="Liu Q."/>
            <person name="Xin Y.-H."/>
        </authorList>
    </citation>
    <scope>NUCLEOTIDE SEQUENCE [LARGE SCALE GENOMIC DNA]</scope>
    <source>
        <strain evidence="1 2">KACC 18900</strain>
    </source>
</reference>
<gene>
    <name evidence="1" type="ORF">WKW82_22820</name>
</gene>
<organism evidence="1 2">
    <name type="scientific">Variovorax rhizosphaerae</name>
    <dbReference type="NCBI Taxonomy" id="1836200"/>
    <lineage>
        <taxon>Bacteria</taxon>
        <taxon>Pseudomonadati</taxon>
        <taxon>Pseudomonadota</taxon>
        <taxon>Betaproteobacteria</taxon>
        <taxon>Burkholderiales</taxon>
        <taxon>Comamonadaceae</taxon>
        <taxon>Variovorax</taxon>
    </lineage>
</organism>
<sequence>MSAACVNELPDEFFEVPALLVLHGQAHACFDCVVQHMRVLCNPRGYVRAAGAEFPDFAPERLTEV</sequence>
<evidence type="ECO:0000313" key="1">
    <source>
        <dbReference type="EMBL" id="MEJ8849501.1"/>
    </source>
</evidence>
<dbReference type="EMBL" id="JBBKZT010000011">
    <property type="protein sequence ID" value="MEJ8849501.1"/>
    <property type="molecule type" value="Genomic_DNA"/>
</dbReference>
<protein>
    <submittedName>
        <fullName evidence="1">Uncharacterized protein</fullName>
    </submittedName>
</protein>
<keyword evidence="2" id="KW-1185">Reference proteome</keyword>
<dbReference type="RefSeq" id="WP_340344635.1">
    <property type="nucleotide sequence ID" value="NZ_JBBKZT010000011.1"/>
</dbReference>
<comment type="caution">
    <text evidence="1">The sequence shown here is derived from an EMBL/GenBank/DDBJ whole genome shotgun (WGS) entry which is preliminary data.</text>
</comment>
<proteinExistence type="predicted"/>
<name>A0ABU8WPQ4_9BURK</name>
<dbReference type="Proteomes" id="UP001385892">
    <property type="component" value="Unassembled WGS sequence"/>
</dbReference>
<accession>A0ABU8WPQ4</accession>